<name>A0A443STF9_9ACAR</name>
<evidence type="ECO:0000256" key="3">
    <source>
        <dbReference type="ARBA" id="ARBA00022989"/>
    </source>
</evidence>
<comment type="caution">
    <text evidence="10">The sequence shown here is derived from an EMBL/GenBank/DDBJ whole genome shotgun (WGS) entry which is preliminary data.</text>
</comment>
<feature type="transmembrane region" description="Helical" evidence="8">
    <location>
        <begin position="428"/>
        <end position="452"/>
    </location>
</feature>
<feature type="coiled-coil region" evidence="7">
    <location>
        <begin position="68"/>
        <end position="98"/>
    </location>
</feature>
<keyword evidence="11" id="KW-1185">Reference proteome</keyword>
<keyword evidence="7" id="KW-0175">Coiled coil</keyword>
<feature type="transmembrane region" description="Helical" evidence="8">
    <location>
        <begin position="302"/>
        <end position="323"/>
    </location>
</feature>
<dbReference type="Proteomes" id="UP000288716">
    <property type="component" value="Unassembled WGS sequence"/>
</dbReference>
<proteinExistence type="inferred from homology"/>
<feature type="domain" description="Amino acid transporter transmembrane" evidence="9">
    <location>
        <begin position="222"/>
        <end position="482"/>
    </location>
</feature>
<dbReference type="PANTHER" id="PTHR16189">
    <property type="entry name" value="TRANSMEMBRANE PROTEIN 104-RELATED"/>
    <property type="match status" value="1"/>
</dbReference>
<dbReference type="GO" id="GO:0016020">
    <property type="term" value="C:membrane"/>
    <property type="evidence" value="ECO:0007669"/>
    <property type="project" value="UniProtKB-SubCell"/>
</dbReference>
<accession>A0A443STF9</accession>
<dbReference type="OrthoDB" id="294541at2759"/>
<evidence type="ECO:0000256" key="4">
    <source>
        <dbReference type="ARBA" id="ARBA00023136"/>
    </source>
</evidence>
<evidence type="ECO:0000256" key="8">
    <source>
        <dbReference type="SAM" id="Phobius"/>
    </source>
</evidence>
<evidence type="ECO:0000313" key="11">
    <source>
        <dbReference type="Proteomes" id="UP000288716"/>
    </source>
</evidence>
<feature type="transmembrane region" description="Helical" evidence="8">
    <location>
        <begin position="458"/>
        <end position="475"/>
    </location>
</feature>
<feature type="transmembrane region" description="Helical" evidence="8">
    <location>
        <begin position="258"/>
        <end position="282"/>
    </location>
</feature>
<evidence type="ECO:0000256" key="1">
    <source>
        <dbReference type="ARBA" id="ARBA00004141"/>
    </source>
</evidence>
<feature type="transmembrane region" description="Helical" evidence="8">
    <location>
        <begin position="507"/>
        <end position="528"/>
    </location>
</feature>
<feature type="transmembrane region" description="Helical" evidence="8">
    <location>
        <begin position="378"/>
        <end position="399"/>
    </location>
</feature>
<protein>
    <submittedName>
        <fullName evidence="10">Transmembrane protein 104-like isoform X1</fullName>
    </submittedName>
</protein>
<reference evidence="10 11" key="1">
    <citation type="journal article" date="2018" name="Gigascience">
        <title>Genomes of trombidid mites reveal novel predicted allergens and laterally-transferred genes associated with secondary metabolism.</title>
        <authorList>
            <person name="Dong X."/>
            <person name="Chaisiri K."/>
            <person name="Xia D."/>
            <person name="Armstrong S.D."/>
            <person name="Fang Y."/>
            <person name="Donnelly M.J."/>
            <person name="Kadowaki T."/>
            <person name="McGarry J.W."/>
            <person name="Darby A.C."/>
            <person name="Makepeace B.L."/>
        </authorList>
    </citation>
    <scope>NUCLEOTIDE SEQUENCE [LARGE SCALE GENOMIC DNA]</scope>
    <source>
        <strain evidence="10">UoL-UT</strain>
    </source>
</reference>
<feature type="transmembrane region" description="Helical" evidence="8">
    <location>
        <begin position="158"/>
        <end position="180"/>
    </location>
</feature>
<dbReference type="VEuPathDB" id="VectorBase:LDEU001268"/>
<keyword evidence="5" id="KW-0325">Glycoprotein</keyword>
<gene>
    <name evidence="10" type="ORF">B4U80_02445</name>
</gene>
<evidence type="ECO:0000256" key="5">
    <source>
        <dbReference type="ARBA" id="ARBA00023180"/>
    </source>
</evidence>
<sequence>MSGDQNCANFLVQYQCGHRSSGTSVLFHRDRMDSEHSDYFDNMPNQFVNYATFTFVIESMAIANGIIKMDAKDNLDEIENEEETNEDLCSATAEIENKFLADEDDETLTVLSSVSSVSDRQTDYGTVDIYDESDVYEITEHAELGRIAKMVMKREGVIFFYICMCVYLYGDLSVYCTAISRTLRDFTWYVPPFPNLTLHFTFSYSTIQPILHNETLTEMDPCWQSFRVSRMFAYRLYVFGTILVLGPFVFFDLHNTKFLQIFTLSFRLLAFTAFVTLTTIALAKGNGDGRPVEANFSNIPNFFGVAIFAFISHQALPSIITPIKQKKHLLSISLVNFLFIAIFYLLICFTGAFTFNHVNDVYALNFVSHKHYSLIPEVPVLTFILPLYPLFTISANFPINAITLRNNLKLLFTSSSESFHSTFWFQRIAFPILTLLPVFCIAITTSNLVWLVSLVGNYTGILIQCVIPSLILIYARRRVKEICESNHLFAQFLNTENKYKSPFGYNVVIYSILIWSIICLCLITANLIL</sequence>
<dbReference type="EMBL" id="NCKV01000383">
    <property type="protein sequence ID" value="RWS30772.1"/>
    <property type="molecule type" value="Genomic_DNA"/>
</dbReference>
<feature type="transmembrane region" description="Helical" evidence="8">
    <location>
        <begin position="335"/>
        <end position="358"/>
    </location>
</feature>
<organism evidence="10 11">
    <name type="scientific">Leptotrombidium deliense</name>
    <dbReference type="NCBI Taxonomy" id="299467"/>
    <lineage>
        <taxon>Eukaryota</taxon>
        <taxon>Metazoa</taxon>
        <taxon>Ecdysozoa</taxon>
        <taxon>Arthropoda</taxon>
        <taxon>Chelicerata</taxon>
        <taxon>Arachnida</taxon>
        <taxon>Acari</taxon>
        <taxon>Acariformes</taxon>
        <taxon>Trombidiformes</taxon>
        <taxon>Prostigmata</taxon>
        <taxon>Anystina</taxon>
        <taxon>Parasitengona</taxon>
        <taxon>Trombiculoidea</taxon>
        <taxon>Trombiculidae</taxon>
        <taxon>Leptotrombidium</taxon>
    </lineage>
</organism>
<dbReference type="Pfam" id="PF01490">
    <property type="entry name" value="Aa_trans"/>
    <property type="match status" value="1"/>
</dbReference>
<evidence type="ECO:0000256" key="2">
    <source>
        <dbReference type="ARBA" id="ARBA00022692"/>
    </source>
</evidence>
<keyword evidence="2 8" id="KW-0812">Transmembrane</keyword>
<evidence type="ECO:0000313" key="10">
    <source>
        <dbReference type="EMBL" id="RWS30772.1"/>
    </source>
</evidence>
<comment type="similarity">
    <text evidence="6">Belongs to the TMEM104 family.</text>
</comment>
<comment type="subcellular location">
    <subcellularLocation>
        <location evidence="1">Membrane</location>
        <topology evidence="1">Multi-pass membrane protein</topology>
    </subcellularLocation>
</comment>
<dbReference type="PANTHER" id="PTHR16189:SF0">
    <property type="entry name" value="TRANSMEMBRANE PROTEIN 104"/>
    <property type="match status" value="1"/>
</dbReference>
<evidence type="ECO:0000256" key="7">
    <source>
        <dbReference type="SAM" id="Coils"/>
    </source>
</evidence>
<evidence type="ECO:0000256" key="6">
    <source>
        <dbReference type="ARBA" id="ARBA00038166"/>
    </source>
</evidence>
<evidence type="ECO:0000259" key="9">
    <source>
        <dbReference type="Pfam" id="PF01490"/>
    </source>
</evidence>
<keyword evidence="4 8" id="KW-0472">Membrane</keyword>
<keyword evidence="3 8" id="KW-1133">Transmembrane helix</keyword>
<dbReference type="AlphaFoldDB" id="A0A443STF9"/>
<feature type="transmembrane region" description="Helical" evidence="8">
    <location>
        <begin position="232"/>
        <end position="251"/>
    </location>
</feature>
<dbReference type="InterPro" id="IPR013057">
    <property type="entry name" value="AA_transpt_TM"/>
</dbReference>